<accession>A0A1G6QRZ4</accession>
<dbReference type="InterPro" id="IPR051271">
    <property type="entry name" value="2C-system_Tx_regulators"/>
</dbReference>
<sequence>MINILIAEDEHLERKAIKFFIQKLYSQEIEIKAEVSNGEEAVFQALENDVDLVLMDIQMPKMSGLKAAEILKEKSSKVEVIILTAHSEFDYARKSIQIGVSDYLVKPYVEKDFKEVMDKALEKIKNRKKAKEKETKMLEKIKNITPVLEKEIILNIIYNTNSSLKSFLEHKKMLGLEGNNYIFLTVNFQDNSKIDDSFYHDLRIKFKNKFAGVISYNGLINSIFMIIDDDLKLKLRSNEFQQIEELIKTEAISNKKEINLT</sequence>
<dbReference type="InterPro" id="IPR001789">
    <property type="entry name" value="Sig_transdc_resp-reg_receiver"/>
</dbReference>
<dbReference type="SUPFAM" id="SSF52172">
    <property type="entry name" value="CheY-like"/>
    <property type="match status" value="1"/>
</dbReference>
<feature type="domain" description="Response regulatory" evidence="5">
    <location>
        <begin position="3"/>
        <end position="121"/>
    </location>
</feature>
<evidence type="ECO:0000313" key="6">
    <source>
        <dbReference type="EMBL" id="SDC95120.1"/>
    </source>
</evidence>
<keyword evidence="3" id="KW-0597">Phosphoprotein</keyword>
<dbReference type="Gene3D" id="3.40.50.2300">
    <property type="match status" value="1"/>
</dbReference>
<evidence type="ECO:0000256" key="1">
    <source>
        <dbReference type="ARBA" id="ARBA00018672"/>
    </source>
</evidence>
<evidence type="ECO:0000256" key="4">
    <source>
        <dbReference type="SAM" id="Coils"/>
    </source>
</evidence>
<dbReference type="RefSeq" id="WP_188116920.1">
    <property type="nucleotide sequence ID" value="NZ_FMYT01000019.1"/>
</dbReference>
<dbReference type="GO" id="GO:0000156">
    <property type="term" value="F:phosphorelay response regulator activity"/>
    <property type="evidence" value="ECO:0007669"/>
    <property type="project" value="TreeGrafter"/>
</dbReference>
<reference evidence="6 7" key="1">
    <citation type="submission" date="2016-10" db="EMBL/GenBank/DDBJ databases">
        <authorList>
            <person name="Varghese N."/>
            <person name="Submissions S."/>
        </authorList>
    </citation>
    <scope>NUCLEOTIDE SEQUENCE [LARGE SCALE GENOMIC DNA]</scope>
    <source>
        <strain evidence="6 7">WG10</strain>
    </source>
</reference>
<organism evidence="6 7">
    <name type="scientific">Halanaerobium congolense</name>
    <dbReference type="NCBI Taxonomy" id="54121"/>
    <lineage>
        <taxon>Bacteria</taxon>
        <taxon>Bacillati</taxon>
        <taxon>Bacillota</taxon>
        <taxon>Clostridia</taxon>
        <taxon>Halanaerobiales</taxon>
        <taxon>Halanaerobiaceae</taxon>
        <taxon>Halanaerobium</taxon>
    </lineage>
</organism>
<evidence type="ECO:0000313" key="7">
    <source>
        <dbReference type="Proteomes" id="UP000324896"/>
    </source>
</evidence>
<evidence type="ECO:0000259" key="5">
    <source>
        <dbReference type="PROSITE" id="PS50110"/>
    </source>
</evidence>
<dbReference type="Pfam" id="PF00072">
    <property type="entry name" value="Response_reg"/>
    <property type="match status" value="1"/>
</dbReference>
<name>A0A1G6QRZ4_9FIRM</name>
<feature type="coiled-coil region" evidence="4">
    <location>
        <begin position="114"/>
        <end position="141"/>
    </location>
</feature>
<gene>
    <name evidence="6" type="ORF">SAMN04488597_11957</name>
</gene>
<evidence type="ECO:0000256" key="2">
    <source>
        <dbReference type="ARBA" id="ARBA00024867"/>
    </source>
</evidence>
<dbReference type="PANTHER" id="PTHR45526:SF1">
    <property type="entry name" value="TRANSCRIPTIONAL REGULATORY PROTEIN DCUR-RELATED"/>
    <property type="match status" value="1"/>
</dbReference>
<dbReference type="SMART" id="SM00448">
    <property type="entry name" value="REC"/>
    <property type="match status" value="1"/>
</dbReference>
<dbReference type="PROSITE" id="PS50110">
    <property type="entry name" value="RESPONSE_REGULATORY"/>
    <property type="match status" value="1"/>
</dbReference>
<dbReference type="Proteomes" id="UP000324896">
    <property type="component" value="Unassembled WGS sequence"/>
</dbReference>
<dbReference type="PANTHER" id="PTHR45526">
    <property type="entry name" value="TRANSCRIPTIONAL REGULATORY PROTEIN DPIA"/>
    <property type="match status" value="1"/>
</dbReference>
<protein>
    <recommendedName>
        <fullName evidence="1">Stage 0 sporulation protein A homolog</fullName>
    </recommendedName>
</protein>
<dbReference type="EMBL" id="FMYT01000019">
    <property type="protein sequence ID" value="SDC95120.1"/>
    <property type="molecule type" value="Genomic_DNA"/>
</dbReference>
<feature type="modified residue" description="4-aspartylphosphate" evidence="3">
    <location>
        <position position="56"/>
    </location>
</feature>
<proteinExistence type="predicted"/>
<evidence type="ECO:0000256" key="3">
    <source>
        <dbReference type="PROSITE-ProRule" id="PRU00169"/>
    </source>
</evidence>
<dbReference type="CDD" id="cd17536">
    <property type="entry name" value="REC_YesN-like"/>
    <property type="match status" value="1"/>
</dbReference>
<comment type="function">
    <text evidence="2">May play the central regulatory role in sporulation. It may be an element of the effector pathway responsible for the activation of sporulation genes in response to nutritional stress. Spo0A may act in concert with spo0H (a sigma factor) to control the expression of some genes that are critical to the sporulation process.</text>
</comment>
<dbReference type="AlphaFoldDB" id="A0A1G6QRZ4"/>
<keyword evidence="4" id="KW-0175">Coiled coil</keyword>
<dbReference type="InterPro" id="IPR011006">
    <property type="entry name" value="CheY-like_superfamily"/>
</dbReference>